<gene>
    <name evidence="1" type="ORF">HOLleu_23168</name>
</gene>
<evidence type="ECO:0008006" key="3">
    <source>
        <dbReference type="Google" id="ProtNLM"/>
    </source>
</evidence>
<dbReference type="AlphaFoldDB" id="A0A9Q1H4I5"/>
<dbReference type="Proteomes" id="UP001152320">
    <property type="component" value="Chromosome 11"/>
</dbReference>
<comment type="caution">
    <text evidence="1">The sequence shown here is derived from an EMBL/GenBank/DDBJ whole genome shotgun (WGS) entry which is preliminary data.</text>
</comment>
<protein>
    <recommendedName>
        <fullName evidence="3">Reverse transcriptase</fullName>
    </recommendedName>
</protein>
<dbReference type="EMBL" id="JAIZAY010000011">
    <property type="protein sequence ID" value="KAJ8033044.1"/>
    <property type="molecule type" value="Genomic_DNA"/>
</dbReference>
<evidence type="ECO:0000313" key="1">
    <source>
        <dbReference type="EMBL" id="KAJ8033044.1"/>
    </source>
</evidence>
<name>A0A9Q1H4I5_HOLLE</name>
<accession>A0A9Q1H4I5</accession>
<reference evidence="1" key="1">
    <citation type="submission" date="2021-10" db="EMBL/GenBank/DDBJ databases">
        <title>Tropical sea cucumber genome reveals ecological adaptation and Cuvierian tubules defense mechanism.</title>
        <authorList>
            <person name="Chen T."/>
        </authorList>
    </citation>
    <scope>NUCLEOTIDE SEQUENCE</scope>
    <source>
        <strain evidence="1">Nanhai2018</strain>
        <tissue evidence="1">Muscle</tissue>
    </source>
</reference>
<keyword evidence="2" id="KW-1185">Reference proteome</keyword>
<sequence>MKNNKSPGPDGFTVEFYKYFWNEIGQFLLRSLNFGYENSLSVTQKQGVITLIPKGDKPRCYLNN</sequence>
<dbReference type="OrthoDB" id="9909359at2759"/>
<evidence type="ECO:0000313" key="2">
    <source>
        <dbReference type="Proteomes" id="UP001152320"/>
    </source>
</evidence>
<proteinExistence type="predicted"/>
<organism evidence="1 2">
    <name type="scientific">Holothuria leucospilota</name>
    <name type="common">Black long sea cucumber</name>
    <name type="synonym">Mertensiothuria leucospilota</name>
    <dbReference type="NCBI Taxonomy" id="206669"/>
    <lineage>
        <taxon>Eukaryota</taxon>
        <taxon>Metazoa</taxon>
        <taxon>Echinodermata</taxon>
        <taxon>Eleutherozoa</taxon>
        <taxon>Echinozoa</taxon>
        <taxon>Holothuroidea</taxon>
        <taxon>Aspidochirotacea</taxon>
        <taxon>Aspidochirotida</taxon>
        <taxon>Holothuriidae</taxon>
        <taxon>Holothuria</taxon>
    </lineage>
</organism>